<protein>
    <submittedName>
        <fullName evidence="1">Uncharacterized protein</fullName>
    </submittedName>
</protein>
<keyword evidence="2" id="KW-1185">Reference proteome</keyword>
<reference evidence="1 2" key="1">
    <citation type="submission" date="2020-08" db="EMBL/GenBank/DDBJ databases">
        <title>Genomic Encyclopedia of Type Strains, Phase III (KMG-III): the genomes of soil and plant-associated and newly described type strains.</title>
        <authorList>
            <person name="Whitman W."/>
        </authorList>
    </citation>
    <scope>NUCLEOTIDE SEQUENCE [LARGE SCALE GENOMIC DNA]</scope>
    <source>
        <strain evidence="1 2">CECT 8960</strain>
    </source>
</reference>
<comment type="caution">
    <text evidence="1">The sequence shown here is derived from an EMBL/GenBank/DDBJ whole genome shotgun (WGS) entry which is preliminary data.</text>
</comment>
<evidence type="ECO:0000313" key="1">
    <source>
        <dbReference type="EMBL" id="MBB4903818.1"/>
    </source>
</evidence>
<dbReference type="RefSeq" id="WP_184808155.1">
    <property type="nucleotide sequence ID" value="NZ_JACHJQ010000001.1"/>
</dbReference>
<accession>A0A7W7PZ16</accession>
<dbReference type="Proteomes" id="UP000520767">
    <property type="component" value="Unassembled WGS sequence"/>
</dbReference>
<dbReference type="EMBL" id="JACHJQ010000001">
    <property type="protein sequence ID" value="MBB4903818.1"/>
    <property type="molecule type" value="Genomic_DNA"/>
</dbReference>
<proteinExistence type="predicted"/>
<sequence length="128" mass="14116">MIWVWIGIAVVLVAAGALVPVLSGRDHRLRSNDEAVAARSRYHQLGHYVEDTVGMGPVESLEDEKAMALLRTAHERYNTAGATLARATTEEDFLLALRIAEEGLAAVADAYTRIGRTGPRIKKQRRHK</sequence>
<name>A0A7W7PZ16_9PSEU</name>
<dbReference type="AlphaFoldDB" id="A0A7W7PZ16"/>
<evidence type="ECO:0000313" key="2">
    <source>
        <dbReference type="Proteomes" id="UP000520767"/>
    </source>
</evidence>
<gene>
    <name evidence="1" type="ORF">FHR82_000028</name>
</gene>
<organism evidence="1 2">
    <name type="scientific">Actinophytocola algeriensis</name>
    <dbReference type="NCBI Taxonomy" id="1768010"/>
    <lineage>
        <taxon>Bacteria</taxon>
        <taxon>Bacillati</taxon>
        <taxon>Actinomycetota</taxon>
        <taxon>Actinomycetes</taxon>
        <taxon>Pseudonocardiales</taxon>
        <taxon>Pseudonocardiaceae</taxon>
    </lineage>
</organism>